<accession>A0AAV1HZ92</accession>
<dbReference type="GO" id="GO:0016236">
    <property type="term" value="P:macroautophagy"/>
    <property type="evidence" value="ECO:0007669"/>
    <property type="project" value="InterPro"/>
</dbReference>
<feature type="repeat" description="WD" evidence="9">
    <location>
        <begin position="1175"/>
        <end position="1207"/>
    </location>
</feature>
<feature type="repeat" description="WD" evidence="9">
    <location>
        <begin position="1582"/>
        <end position="1615"/>
    </location>
</feature>
<dbReference type="InterPro" id="IPR000719">
    <property type="entry name" value="Prot_kinase_dom"/>
</dbReference>
<dbReference type="Gene3D" id="1.25.10.10">
    <property type="entry name" value="Leucine-rich Repeat Variant"/>
    <property type="match status" value="1"/>
</dbReference>
<dbReference type="Proteomes" id="UP001314263">
    <property type="component" value="Unassembled WGS sequence"/>
</dbReference>
<feature type="region of interest" description="Disordered" evidence="10">
    <location>
        <begin position="335"/>
        <end position="377"/>
    </location>
</feature>
<dbReference type="GO" id="GO:0034271">
    <property type="term" value="C:phosphatidylinositol 3-kinase complex, class III, type I"/>
    <property type="evidence" value="ECO:0007669"/>
    <property type="project" value="TreeGrafter"/>
</dbReference>
<dbReference type="Pfam" id="PF22956">
    <property type="entry name" value="VPS15-like_hel"/>
    <property type="match status" value="1"/>
</dbReference>
<keyword evidence="3 9" id="KW-0853">WD repeat</keyword>
<dbReference type="InterPro" id="IPR011989">
    <property type="entry name" value="ARM-like"/>
</dbReference>
<keyword evidence="7" id="KW-0418">Kinase</keyword>
<dbReference type="GO" id="GO:0045324">
    <property type="term" value="P:late endosome to vacuole transport"/>
    <property type="evidence" value="ECO:0007669"/>
    <property type="project" value="InterPro"/>
</dbReference>
<feature type="compositionally biased region" description="Polar residues" evidence="10">
    <location>
        <begin position="365"/>
        <end position="374"/>
    </location>
</feature>
<dbReference type="PANTHER" id="PTHR17583">
    <property type="entry name" value="PHOSPHOINOSITIDE 3-KINASE REGULATORY SUBUNIT 4"/>
    <property type="match status" value="1"/>
</dbReference>
<dbReference type="Pfam" id="PF00069">
    <property type="entry name" value="Pkinase"/>
    <property type="match status" value="1"/>
</dbReference>
<evidence type="ECO:0000256" key="2">
    <source>
        <dbReference type="ARBA" id="ARBA00022527"/>
    </source>
</evidence>
<sequence length="1615" mass="174390">MGNQLTLPQKLQPEHLAEVPKFVLKENLGGGRFLKTLLCLHDDGGLVIVKVYYKRGDVPDLRAYETRLLEIREKLSVPGCVHALPFQAFLESDKAAYLIRPHVFADLYHRLSTRPFLSRIEKLWIAYQLLHALVFIDEKGLVHGDLKCENALVTSWNWVFLADFASYKPTCLPADNPADFSFFFDTGGRRRCYIAPERFYESTSSNPEQAAAQQLKPEMDIFSMGCVIAELFLEGKALFDLSKLLSYRRGEYDPVGDLAKVEPPMQRLILHMIQLQPGKRLSAKAYLEQWGPKLFPGYFSTFLHPFFTALRPMDADERVAAVLAAYPQLLLAMQPRQPSSPARSLADERSDKGQDQRPGSDREQSSGMQSNGSVSRAAALHVPSANVAGATGLGTQLSSVAGPTLQADIMANVEALLADTQALLARLQEGESGGPDDETFFAADPTKSISLHRPLPEPQADTALPASASSNLDKEATDEVYEFQCREEEGGPFVESMLGSLSSGHSTGRRAFMRRQDVALPSDRGWQWTGDWQVASDSGSCDAGGWQYRAPSGGFSSEARPANPTGQQGWNAQDSPTCSWRRRHWARQRRRRHSEGHELEPMRMANADSSQPDNGMTLIAVLLCTLMRGTKLQEAKTRAVALLSRVAVMCDDDTRLQRVVPYILAMMQKGEAPASVQCAALRALGHVLGTIQSMPLSDAKIFNEYMLPALSLIPAEAEECVRVEYAGILAQLAATAHRFLMRLQGPGAQQQTHAIVRYEEQMAALRAAFTGVFQDLVVSARSTPFTRRAILPHLPKMASVLGRRLSNDFLLPTMITFLNDRDWQTRAAFFRDVPCMAAQAGFAGMEAFLLPCVEQALSDESVAVVTEAIRFLTSVVEAGHIRKRALLAISGRLVPKLQEHTSTAVLSAAADFMAAAFRLLLPAEVYALLLPQLMPAFSHEPINMRDASCIGACFKNGTVAGSNGRSMTDPPRSASSSAPGTPPYGSSSAQSPRPSTGGSAKAGALLQQLPSAPVYKFTIDPKHLRPGVSRLTAALESLNATGQDGHIIARSDSKSFPRRSSMLEASISASSASLSAQQAGHAHAHATDVNRLVTHAKRLSKPTADMGAMSGRLGAGARTIQLSSESPLTFPMAGPGHGISDAIDAAIHTDLPAHPYSDLASSTAWQPRGILVAHLAEHKRAINCIAVAQSAAFFVTASDDETCKIWDSRRLEKDISFRSKLTYASQGGKILACAACEDGQSVASASSNGTVHVWRVEYTSRSGGAPDRYTGIIGMRQASPGEGAVLKVTQWGSLLLYATQRGGIHAWDLRADANAWSIPCSPNQGLLERLAVDPSGPSWLMTGSSRGHLTLWDMRFQLAVNSAQLAQGHPIEAMSPALCPPARLGLQDSSLTIPLVYVASGPHEVGLWDVEQSKCHQVLRVLSRDGGDAGQAELPYALRRPQRPAAPTMDALGLARHLAVSDVQAPMQRPAGCRTLLPTGAGPLLTGSSDGAVRLWDASRPEASYMVCGPPQIPAAEAAAALRLGAAQAGQVAPGIAAVPVSYAYTHKMIQGVEVVEESCIPRSTESPERDILHSGLDRAAALCHQDGITHMTSVDSADRILLTASHDGVVKAWK</sequence>
<feature type="compositionally biased region" description="Polar residues" evidence="10">
    <location>
        <begin position="973"/>
        <end position="998"/>
    </location>
</feature>
<dbReference type="SUPFAM" id="SSF56112">
    <property type="entry name" value="Protein kinase-like (PK-like)"/>
    <property type="match status" value="1"/>
</dbReference>
<keyword evidence="2" id="KW-0723">Serine/threonine-protein kinase</keyword>
<dbReference type="GO" id="GO:0005524">
    <property type="term" value="F:ATP binding"/>
    <property type="evidence" value="ECO:0007669"/>
    <property type="project" value="UniProtKB-KW"/>
</dbReference>
<feature type="compositionally biased region" description="Basic residues" evidence="10">
    <location>
        <begin position="580"/>
        <end position="594"/>
    </location>
</feature>
<dbReference type="PANTHER" id="PTHR17583:SF0">
    <property type="entry name" value="PHOSPHOINOSITIDE 3-KINASE REGULATORY SUBUNIT 4"/>
    <property type="match status" value="1"/>
</dbReference>
<keyword evidence="4" id="KW-0808">Transferase</keyword>
<organism evidence="12 13">
    <name type="scientific">Coccomyxa viridis</name>
    <dbReference type="NCBI Taxonomy" id="1274662"/>
    <lineage>
        <taxon>Eukaryota</taxon>
        <taxon>Viridiplantae</taxon>
        <taxon>Chlorophyta</taxon>
        <taxon>core chlorophytes</taxon>
        <taxon>Trebouxiophyceae</taxon>
        <taxon>Trebouxiophyceae incertae sedis</taxon>
        <taxon>Coccomyxaceae</taxon>
        <taxon>Coccomyxa</taxon>
    </lineage>
</organism>
<dbReference type="CDD" id="cd13980">
    <property type="entry name" value="STKc_Vps15"/>
    <property type="match status" value="1"/>
</dbReference>
<dbReference type="GO" id="GO:0005770">
    <property type="term" value="C:late endosome"/>
    <property type="evidence" value="ECO:0007669"/>
    <property type="project" value="TreeGrafter"/>
</dbReference>
<keyword evidence="5" id="KW-0677">Repeat</keyword>
<evidence type="ECO:0000256" key="4">
    <source>
        <dbReference type="ARBA" id="ARBA00022679"/>
    </source>
</evidence>
<name>A0AAV1HZ92_9CHLO</name>
<evidence type="ECO:0000256" key="10">
    <source>
        <dbReference type="SAM" id="MobiDB-lite"/>
    </source>
</evidence>
<dbReference type="SUPFAM" id="SSF48371">
    <property type="entry name" value="ARM repeat"/>
    <property type="match status" value="1"/>
</dbReference>
<evidence type="ECO:0000256" key="1">
    <source>
        <dbReference type="ARBA" id="ARBA00012513"/>
    </source>
</evidence>
<dbReference type="InterPro" id="IPR016024">
    <property type="entry name" value="ARM-type_fold"/>
</dbReference>
<evidence type="ECO:0000313" key="12">
    <source>
        <dbReference type="EMBL" id="CAK0763818.1"/>
    </source>
</evidence>
<reference evidence="12 13" key="1">
    <citation type="submission" date="2023-10" db="EMBL/GenBank/DDBJ databases">
        <authorList>
            <person name="Maclean D."/>
            <person name="Macfadyen A."/>
        </authorList>
    </citation>
    <scope>NUCLEOTIDE SEQUENCE [LARGE SCALE GENOMIC DNA]</scope>
</reference>
<evidence type="ECO:0000256" key="7">
    <source>
        <dbReference type="ARBA" id="ARBA00022777"/>
    </source>
</evidence>
<evidence type="ECO:0000256" key="5">
    <source>
        <dbReference type="ARBA" id="ARBA00022737"/>
    </source>
</evidence>
<dbReference type="InterPro" id="IPR015943">
    <property type="entry name" value="WD40/YVTN_repeat-like_dom_sf"/>
</dbReference>
<dbReference type="PROSITE" id="PS50294">
    <property type="entry name" value="WD_REPEATS_REGION"/>
    <property type="match status" value="2"/>
</dbReference>
<dbReference type="GO" id="GO:0071561">
    <property type="term" value="C:nucleus-vacuole junction"/>
    <property type="evidence" value="ECO:0007669"/>
    <property type="project" value="TreeGrafter"/>
</dbReference>
<evidence type="ECO:0000256" key="3">
    <source>
        <dbReference type="ARBA" id="ARBA00022574"/>
    </source>
</evidence>
<dbReference type="GO" id="GO:0006623">
    <property type="term" value="P:protein targeting to vacuole"/>
    <property type="evidence" value="ECO:0007669"/>
    <property type="project" value="TreeGrafter"/>
</dbReference>
<dbReference type="SUPFAM" id="SSF50978">
    <property type="entry name" value="WD40 repeat-like"/>
    <property type="match status" value="1"/>
</dbReference>
<dbReference type="PROSITE" id="PS50011">
    <property type="entry name" value="PROTEIN_KINASE_DOM"/>
    <property type="match status" value="1"/>
</dbReference>
<gene>
    <name evidence="12" type="ORF">CVIRNUC_003096</name>
</gene>
<feature type="compositionally biased region" description="Basic and acidic residues" evidence="10">
    <location>
        <begin position="345"/>
        <end position="364"/>
    </location>
</feature>
<dbReference type="EC" id="2.7.11.1" evidence="1"/>
<feature type="repeat" description="WD" evidence="9">
    <location>
        <begin position="1484"/>
        <end position="1506"/>
    </location>
</feature>
<keyword evidence="6" id="KW-0547">Nucleotide-binding</keyword>
<evidence type="ECO:0000313" key="13">
    <source>
        <dbReference type="Proteomes" id="UP001314263"/>
    </source>
</evidence>
<keyword evidence="8" id="KW-0067">ATP-binding</keyword>
<dbReference type="SMART" id="SM00320">
    <property type="entry name" value="WD40"/>
    <property type="match status" value="5"/>
</dbReference>
<dbReference type="InterPro" id="IPR055231">
    <property type="entry name" value="2AA_helical"/>
</dbReference>
<protein>
    <recommendedName>
        <fullName evidence="1">non-specific serine/threonine protein kinase</fullName>
        <ecNumber evidence="1">2.7.11.1</ecNumber>
    </recommendedName>
</protein>
<feature type="region of interest" description="Disordered" evidence="10">
    <location>
        <begin position="962"/>
        <end position="1001"/>
    </location>
</feature>
<dbReference type="Gene3D" id="2.130.10.10">
    <property type="entry name" value="YVTN repeat-like/Quinoprotein amine dehydrogenase"/>
    <property type="match status" value="2"/>
</dbReference>
<dbReference type="Pfam" id="PF00400">
    <property type="entry name" value="WD40"/>
    <property type="match status" value="2"/>
</dbReference>
<dbReference type="GO" id="GO:0034272">
    <property type="term" value="C:phosphatidylinositol 3-kinase complex, class III, type II"/>
    <property type="evidence" value="ECO:0007669"/>
    <property type="project" value="TreeGrafter"/>
</dbReference>
<dbReference type="InterPro" id="IPR001680">
    <property type="entry name" value="WD40_rpt"/>
</dbReference>
<dbReference type="Gene3D" id="1.10.510.10">
    <property type="entry name" value="Transferase(Phosphotransferase) domain 1"/>
    <property type="match status" value="1"/>
</dbReference>
<feature type="domain" description="Protein kinase" evidence="11">
    <location>
        <begin position="22"/>
        <end position="307"/>
    </location>
</feature>
<dbReference type="SMART" id="SM00220">
    <property type="entry name" value="S_TKc"/>
    <property type="match status" value="1"/>
</dbReference>
<dbReference type="EMBL" id="CAUYUE010000004">
    <property type="protein sequence ID" value="CAK0763818.1"/>
    <property type="molecule type" value="Genomic_DNA"/>
</dbReference>
<keyword evidence="13" id="KW-1185">Reference proteome</keyword>
<proteinExistence type="predicted"/>
<evidence type="ECO:0000259" key="11">
    <source>
        <dbReference type="PROSITE" id="PS50011"/>
    </source>
</evidence>
<evidence type="ECO:0000256" key="6">
    <source>
        <dbReference type="ARBA" id="ARBA00022741"/>
    </source>
</evidence>
<dbReference type="GO" id="GO:0004674">
    <property type="term" value="F:protein serine/threonine kinase activity"/>
    <property type="evidence" value="ECO:0007669"/>
    <property type="project" value="UniProtKB-KW"/>
</dbReference>
<dbReference type="PROSITE" id="PS50082">
    <property type="entry name" value="WD_REPEATS_2"/>
    <property type="match status" value="3"/>
</dbReference>
<dbReference type="InterPro" id="IPR045162">
    <property type="entry name" value="Vps15-like"/>
</dbReference>
<comment type="caution">
    <text evidence="12">The sequence shown here is derived from an EMBL/GenBank/DDBJ whole genome shotgun (WGS) entry which is preliminary data.</text>
</comment>
<dbReference type="InterPro" id="IPR036322">
    <property type="entry name" value="WD40_repeat_dom_sf"/>
</dbReference>
<feature type="compositionally biased region" description="Polar residues" evidence="10">
    <location>
        <begin position="564"/>
        <end position="578"/>
    </location>
</feature>
<feature type="region of interest" description="Disordered" evidence="10">
    <location>
        <begin position="560"/>
        <end position="611"/>
    </location>
</feature>
<dbReference type="InterPro" id="IPR011009">
    <property type="entry name" value="Kinase-like_dom_sf"/>
</dbReference>
<evidence type="ECO:0000256" key="9">
    <source>
        <dbReference type="PROSITE-ProRule" id="PRU00221"/>
    </source>
</evidence>
<evidence type="ECO:0000256" key="8">
    <source>
        <dbReference type="ARBA" id="ARBA00022840"/>
    </source>
</evidence>
<feature type="region of interest" description="Disordered" evidence="10">
    <location>
        <begin position="449"/>
        <end position="473"/>
    </location>
</feature>